<evidence type="ECO:0000256" key="1">
    <source>
        <dbReference type="ARBA" id="ARBA00010203"/>
    </source>
</evidence>
<evidence type="ECO:0000256" key="4">
    <source>
        <dbReference type="ARBA" id="ARBA00022679"/>
    </source>
</evidence>
<reference evidence="8" key="1">
    <citation type="submission" date="2019-08" db="EMBL/GenBank/DDBJ databases">
        <authorList>
            <person name="Kucharzyk K."/>
            <person name="Murdoch R.W."/>
            <person name="Higgins S."/>
            <person name="Loffler F."/>
        </authorList>
    </citation>
    <scope>NUCLEOTIDE SEQUENCE</scope>
</reference>
<accession>A0A645DX36</accession>
<organism evidence="8">
    <name type="scientific">bioreactor metagenome</name>
    <dbReference type="NCBI Taxonomy" id="1076179"/>
    <lineage>
        <taxon>unclassified sequences</taxon>
        <taxon>metagenomes</taxon>
        <taxon>ecological metagenomes</taxon>
    </lineage>
</organism>
<protein>
    <recommendedName>
        <fullName evidence="2">site-specific DNA-methyltransferase (cytosine-N(4)-specific)</fullName>
        <ecNumber evidence="2">2.1.1.113</ecNumber>
    </recommendedName>
</protein>
<dbReference type="AlphaFoldDB" id="A0A645DX36"/>
<dbReference type="EC" id="2.1.1.113" evidence="2"/>
<dbReference type="GO" id="GO:0003677">
    <property type="term" value="F:DNA binding"/>
    <property type="evidence" value="ECO:0007669"/>
    <property type="project" value="InterPro"/>
</dbReference>
<comment type="similarity">
    <text evidence="1">Belongs to the N(4)/N(6)-methyltransferase family. N(4) subfamily.</text>
</comment>
<sequence>MALLLVSLHGKLGEGLSNQMRQTKSMYPNYSIKWWRENNMLTPPVINPYDFILKKLEWRYQKGAPSLKKCKSFLGDSTEILPELANKRQRYSLLLTSPPYYQLTDYHNDQWLRLWLLGGADKPTVRGDDNKKRFSSKEKYSQLLLDVFSHSAELMKRNSTIYVRTDAREFTFNTTLEVLTKCFPRHQVRVDNRPYTSKTKTQTALFGDKSKKPGERDILLYK</sequence>
<dbReference type="GO" id="GO:0032259">
    <property type="term" value="P:methylation"/>
    <property type="evidence" value="ECO:0007669"/>
    <property type="project" value="UniProtKB-KW"/>
</dbReference>
<dbReference type="GO" id="GO:0009307">
    <property type="term" value="P:DNA restriction-modification system"/>
    <property type="evidence" value="ECO:0007669"/>
    <property type="project" value="UniProtKB-KW"/>
</dbReference>
<keyword evidence="4" id="KW-0808">Transferase</keyword>
<dbReference type="EMBL" id="VSSQ01040442">
    <property type="protein sequence ID" value="MPM93688.1"/>
    <property type="molecule type" value="Genomic_DNA"/>
</dbReference>
<dbReference type="InterPro" id="IPR029063">
    <property type="entry name" value="SAM-dependent_MTases_sf"/>
</dbReference>
<keyword evidence="6" id="KW-0680">Restriction system</keyword>
<evidence type="ECO:0000256" key="2">
    <source>
        <dbReference type="ARBA" id="ARBA00012185"/>
    </source>
</evidence>
<evidence type="ECO:0000313" key="8">
    <source>
        <dbReference type="EMBL" id="MPM93688.1"/>
    </source>
</evidence>
<evidence type="ECO:0000256" key="5">
    <source>
        <dbReference type="ARBA" id="ARBA00022691"/>
    </source>
</evidence>
<name>A0A645DX36_9ZZZZ</name>
<dbReference type="InterPro" id="IPR017985">
    <property type="entry name" value="MeTrfase_CN4_CS"/>
</dbReference>
<dbReference type="SUPFAM" id="SSF53335">
    <property type="entry name" value="S-adenosyl-L-methionine-dependent methyltransferases"/>
    <property type="match status" value="1"/>
</dbReference>
<keyword evidence="5" id="KW-0949">S-adenosyl-L-methionine</keyword>
<evidence type="ECO:0000256" key="3">
    <source>
        <dbReference type="ARBA" id="ARBA00022603"/>
    </source>
</evidence>
<comment type="caution">
    <text evidence="8">The sequence shown here is derived from an EMBL/GenBank/DDBJ whole genome shotgun (WGS) entry which is preliminary data.</text>
</comment>
<dbReference type="GO" id="GO:0015667">
    <property type="term" value="F:site-specific DNA-methyltransferase (cytosine-N4-specific) activity"/>
    <property type="evidence" value="ECO:0007669"/>
    <property type="project" value="UniProtKB-EC"/>
</dbReference>
<evidence type="ECO:0000256" key="6">
    <source>
        <dbReference type="ARBA" id="ARBA00022747"/>
    </source>
</evidence>
<proteinExistence type="inferred from homology"/>
<evidence type="ECO:0000256" key="7">
    <source>
        <dbReference type="ARBA" id="ARBA00049120"/>
    </source>
</evidence>
<dbReference type="Gene3D" id="3.40.50.150">
    <property type="entry name" value="Vaccinia Virus protein VP39"/>
    <property type="match status" value="1"/>
</dbReference>
<dbReference type="PROSITE" id="PS00093">
    <property type="entry name" value="N4_MTASE"/>
    <property type="match status" value="1"/>
</dbReference>
<gene>
    <name evidence="8" type="ORF">SDC9_140830</name>
</gene>
<comment type="catalytic activity">
    <reaction evidence="7">
        <text>a 2'-deoxycytidine in DNA + S-adenosyl-L-methionine = an N(4)-methyl-2'-deoxycytidine in DNA + S-adenosyl-L-homocysteine + H(+)</text>
        <dbReference type="Rhea" id="RHEA:16857"/>
        <dbReference type="Rhea" id="RHEA-COMP:11369"/>
        <dbReference type="Rhea" id="RHEA-COMP:13674"/>
        <dbReference type="ChEBI" id="CHEBI:15378"/>
        <dbReference type="ChEBI" id="CHEBI:57856"/>
        <dbReference type="ChEBI" id="CHEBI:59789"/>
        <dbReference type="ChEBI" id="CHEBI:85452"/>
        <dbReference type="ChEBI" id="CHEBI:137933"/>
        <dbReference type="EC" id="2.1.1.113"/>
    </reaction>
</comment>
<keyword evidence="3" id="KW-0489">Methyltransferase</keyword>